<accession>A0A0C3KIJ7</accession>
<dbReference type="Proteomes" id="UP000054248">
    <property type="component" value="Unassembled WGS sequence"/>
</dbReference>
<dbReference type="HOGENOM" id="CLU_1147902_0_0_1"/>
<feature type="compositionally biased region" description="Polar residues" evidence="1">
    <location>
        <begin position="126"/>
        <end position="152"/>
    </location>
</feature>
<protein>
    <submittedName>
        <fullName evidence="2">Uncharacterized protein</fullName>
    </submittedName>
</protein>
<dbReference type="EMBL" id="KN823142">
    <property type="protein sequence ID" value="KIO21318.1"/>
    <property type="molecule type" value="Genomic_DNA"/>
</dbReference>
<dbReference type="AlphaFoldDB" id="A0A0C3KIJ7"/>
<feature type="region of interest" description="Disordered" evidence="1">
    <location>
        <begin position="114"/>
        <end position="152"/>
    </location>
</feature>
<name>A0A0C3KIJ7_9AGAM</name>
<evidence type="ECO:0000313" key="2">
    <source>
        <dbReference type="EMBL" id="KIO21318.1"/>
    </source>
</evidence>
<sequence>MSASTDIVDHVLESQFNQSRLKQYGSSLHLQTEILLQLCRNNILEDGTATISLAVFHKHYESHPSSGCSTDKAKSLFKVAFNKRIIILELLAEVELFLKRTQADKAKASLRISSSEPAPLHKRSRTPTSTMSAMPVSPSTKTPCSTQPSSSKARAVSLPGPFWATPGYTSIRFWQLVPQVCWSALDIVSCSLIDNSSDVDEVEYLKAEICSREELMRSSMKQVFEVLLRIGSWGSVSKPWEW</sequence>
<gene>
    <name evidence="2" type="ORF">M407DRAFT_29093</name>
</gene>
<evidence type="ECO:0000256" key="1">
    <source>
        <dbReference type="SAM" id="MobiDB-lite"/>
    </source>
</evidence>
<organism evidence="2 3">
    <name type="scientific">Tulasnella calospora MUT 4182</name>
    <dbReference type="NCBI Taxonomy" id="1051891"/>
    <lineage>
        <taxon>Eukaryota</taxon>
        <taxon>Fungi</taxon>
        <taxon>Dikarya</taxon>
        <taxon>Basidiomycota</taxon>
        <taxon>Agaricomycotina</taxon>
        <taxon>Agaricomycetes</taxon>
        <taxon>Cantharellales</taxon>
        <taxon>Tulasnellaceae</taxon>
        <taxon>Tulasnella</taxon>
    </lineage>
</organism>
<reference evidence="2 3" key="1">
    <citation type="submission" date="2014-04" db="EMBL/GenBank/DDBJ databases">
        <authorList>
            <consortium name="DOE Joint Genome Institute"/>
            <person name="Kuo A."/>
            <person name="Girlanda M."/>
            <person name="Perotto S."/>
            <person name="Kohler A."/>
            <person name="Nagy L.G."/>
            <person name="Floudas D."/>
            <person name="Copeland A."/>
            <person name="Barry K.W."/>
            <person name="Cichocki N."/>
            <person name="Veneault-Fourrey C."/>
            <person name="LaButti K."/>
            <person name="Lindquist E.A."/>
            <person name="Lipzen A."/>
            <person name="Lundell T."/>
            <person name="Morin E."/>
            <person name="Murat C."/>
            <person name="Sun H."/>
            <person name="Tunlid A."/>
            <person name="Henrissat B."/>
            <person name="Grigoriev I.V."/>
            <person name="Hibbett D.S."/>
            <person name="Martin F."/>
            <person name="Nordberg H.P."/>
            <person name="Cantor M.N."/>
            <person name="Hua S.X."/>
        </authorList>
    </citation>
    <scope>NUCLEOTIDE SEQUENCE [LARGE SCALE GENOMIC DNA]</scope>
    <source>
        <strain evidence="2 3">MUT 4182</strain>
    </source>
</reference>
<reference evidence="3" key="2">
    <citation type="submission" date="2015-01" db="EMBL/GenBank/DDBJ databases">
        <title>Evolutionary Origins and Diversification of the Mycorrhizal Mutualists.</title>
        <authorList>
            <consortium name="DOE Joint Genome Institute"/>
            <consortium name="Mycorrhizal Genomics Consortium"/>
            <person name="Kohler A."/>
            <person name="Kuo A."/>
            <person name="Nagy L.G."/>
            <person name="Floudas D."/>
            <person name="Copeland A."/>
            <person name="Barry K.W."/>
            <person name="Cichocki N."/>
            <person name="Veneault-Fourrey C."/>
            <person name="LaButti K."/>
            <person name="Lindquist E.A."/>
            <person name="Lipzen A."/>
            <person name="Lundell T."/>
            <person name="Morin E."/>
            <person name="Murat C."/>
            <person name="Riley R."/>
            <person name="Ohm R."/>
            <person name="Sun H."/>
            <person name="Tunlid A."/>
            <person name="Henrissat B."/>
            <person name="Grigoriev I.V."/>
            <person name="Hibbett D.S."/>
            <person name="Martin F."/>
        </authorList>
    </citation>
    <scope>NUCLEOTIDE SEQUENCE [LARGE SCALE GENOMIC DNA]</scope>
    <source>
        <strain evidence="3">MUT 4182</strain>
    </source>
</reference>
<proteinExistence type="predicted"/>
<evidence type="ECO:0000313" key="3">
    <source>
        <dbReference type="Proteomes" id="UP000054248"/>
    </source>
</evidence>
<keyword evidence="3" id="KW-1185">Reference proteome</keyword>